<evidence type="ECO:0000256" key="1">
    <source>
        <dbReference type="SAM" id="MobiDB-lite"/>
    </source>
</evidence>
<dbReference type="EMBL" id="KV454407">
    <property type="protein sequence ID" value="ODQ67520.1"/>
    <property type="molecule type" value="Genomic_DNA"/>
</dbReference>
<feature type="compositionally biased region" description="Low complexity" evidence="1">
    <location>
        <begin position="81"/>
        <end position="100"/>
    </location>
</feature>
<feature type="region of interest" description="Disordered" evidence="1">
    <location>
        <begin position="77"/>
        <end position="100"/>
    </location>
</feature>
<accession>A0A1E3PQD4</accession>
<evidence type="ECO:0000313" key="3">
    <source>
        <dbReference type="Proteomes" id="UP000095009"/>
    </source>
</evidence>
<protein>
    <submittedName>
        <fullName evidence="2">Uncharacterized protein</fullName>
    </submittedName>
</protein>
<evidence type="ECO:0000313" key="2">
    <source>
        <dbReference type="EMBL" id="ODQ67520.1"/>
    </source>
</evidence>
<dbReference type="Proteomes" id="UP000095009">
    <property type="component" value="Unassembled WGS sequence"/>
</dbReference>
<gene>
    <name evidence="2" type="ORF">NADFUDRAFT_49948</name>
</gene>
<dbReference type="OrthoDB" id="4096434at2759"/>
<proteinExistence type="predicted"/>
<keyword evidence="3" id="KW-1185">Reference proteome</keyword>
<reference evidence="2 3" key="1">
    <citation type="journal article" date="2016" name="Proc. Natl. Acad. Sci. U.S.A.">
        <title>Comparative genomics of biotechnologically important yeasts.</title>
        <authorList>
            <person name="Riley R."/>
            <person name="Haridas S."/>
            <person name="Wolfe K.H."/>
            <person name="Lopes M.R."/>
            <person name="Hittinger C.T."/>
            <person name="Goeker M."/>
            <person name="Salamov A.A."/>
            <person name="Wisecaver J.H."/>
            <person name="Long T.M."/>
            <person name="Calvey C.H."/>
            <person name="Aerts A.L."/>
            <person name="Barry K.W."/>
            <person name="Choi C."/>
            <person name="Clum A."/>
            <person name="Coughlan A.Y."/>
            <person name="Deshpande S."/>
            <person name="Douglass A.P."/>
            <person name="Hanson S.J."/>
            <person name="Klenk H.-P."/>
            <person name="LaButti K.M."/>
            <person name="Lapidus A."/>
            <person name="Lindquist E.A."/>
            <person name="Lipzen A.M."/>
            <person name="Meier-Kolthoff J.P."/>
            <person name="Ohm R.A."/>
            <person name="Otillar R.P."/>
            <person name="Pangilinan J.L."/>
            <person name="Peng Y."/>
            <person name="Rokas A."/>
            <person name="Rosa C.A."/>
            <person name="Scheuner C."/>
            <person name="Sibirny A.A."/>
            <person name="Slot J.C."/>
            <person name="Stielow J.B."/>
            <person name="Sun H."/>
            <person name="Kurtzman C.P."/>
            <person name="Blackwell M."/>
            <person name="Grigoriev I.V."/>
            <person name="Jeffries T.W."/>
        </authorList>
    </citation>
    <scope>NUCLEOTIDE SEQUENCE [LARGE SCALE GENOMIC DNA]</scope>
    <source>
        <strain evidence="2 3">DSM 6958</strain>
    </source>
</reference>
<dbReference type="AlphaFoldDB" id="A0A1E3PQD4"/>
<name>A0A1E3PQD4_9ASCO</name>
<organism evidence="2 3">
    <name type="scientific">Nadsonia fulvescens var. elongata DSM 6958</name>
    <dbReference type="NCBI Taxonomy" id="857566"/>
    <lineage>
        <taxon>Eukaryota</taxon>
        <taxon>Fungi</taxon>
        <taxon>Dikarya</taxon>
        <taxon>Ascomycota</taxon>
        <taxon>Saccharomycotina</taxon>
        <taxon>Dipodascomycetes</taxon>
        <taxon>Dipodascales</taxon>
        <taxon>Dipodascales incertae sedis</taxon>
        <taxon>Nadsonia</taxon>
    </lineage>
</organism>
<sequence length="461" mass="51814">MEFITFSTGEEPNYTNKLSPGSDINREPWVDSTGIIHDKSGPRGEYLAWTEYLDSAYSQVSLDPAFKECFDDTSESGTINSDTGHSSSVASSSSSTSLGLPSKFSAPPLCENTSNYSYSYPDLPKHFWNENSTASFEAYPKSLDSSELSSFKDDLTSLDFLFELESSVASRSGSISLDEHIKSPTVSDLSVLQSGPFSNLAPVIENADIFYGSNMDNNSGVESITVNETDLPPDMYPYFKNTSESSLKTLDTQISPLTNPEMIVLNQHEISKTNDIGFSPKFEETTGSQRYSQELQLTEQKPFFSNNISIETTDPYQSHTAGPIVSENILPRRRSEVRLSKVDLYTRMGLSNNHSEARAREDRIFDILKRTGYDLGTQTWIRDTNEKKRREIIDLIFRSTFEEYGYKKDLLELIVRRGSYCLTQGRLRRIRRYKKANQMRELGLPAARGGGSNKVPLLNKP</sequence>